<feature type="signal peptide" evidence="1">
    <location>
        <begin position="1"/>
        <end position="27"/>
    </location>
</feature>
<dbReference type="Pfam" id="PF08308">
    <property type="entry name" value="PEGA"/>
    <property type="match status" value="1"/>
</dbReference>
<keyword evidence="1" id="KW-0732">Signal</keyword>
<dbReference type="InterPro" id="IPR011990">
    <property type="entry name" value="TPR-like_helical_dom_sf"/>
</dbReference>
<dbReference type="AlphaFoldDB" id="A0A1G7A409"/>
<evidence type="ECO:0000313" key="3">
    <source>
        <dbReference type="EMBL" id="SDE09373.1"/>
    </source>
</evidence>
<keyword evidence="4" id="KW-1185">Reference proteome</keyword>
<sequence>MMRPWSFSKLRYAACAVALAHAPLIHAASDCDEKPMSAKPDAASANTGRQYLGQGIALFDAKDFQTAERAFQSALFAGLPDTQERASAHKYLAFIYCSNGEGKRCEAEFDAAFSVRPSFKIDGYELNNTPWRSAYFRSQARWATRCGRPVLDASADSAPSGAAARLPDPALVSPTPRAPTVQASGSVPVSALFKTPDRDAAFNVRIRLSPWGNVQVDGKPLGVSPPLTQLKLSAGTHSLELSNPGFETLKKVITVIDGETFTVEHDFDAR</sequence>
<dbReference type="Gene3D" id="1.25.40.10">
    <property type="entry name" value="Tetratricopeptide repeat domain"/>
    <property type="match status" value="1"/>
</dbReference>
<reference evidence="3 4" key="1">
    <citation type="submission" date="2016-10" db="EMBL/GenBank/DDBJ databases">
        <authorList>
            <person name="de Groot N.N."/>
        </authorList>
    </citation>
    <scope>NUCLEOTIDE SEQUENCE [LARGE SCALE GENOMIC DNA]</scope>
    <source>
        <strain evidence="3 4">DSM 16619</strain>
    </source>
</reference>
<dbReference type="EMBL" id="FMZC01000012">
    <property type="protein sequence ID" value="SDE09373.1"/>
    <property type="molecule type" value="Genomic_DNA"/>
</dbReference>
<gene>
    <name evidence="3" type="ORF">SAMN05192589_11251</name>
</gene>
<dbReference type="RefSeq" id="WP_092744993.1">
    <property type="nucleotide sequence ID" value="NZ_FMZC01000012.1"/>
</dbReference>
<name>A0A1G7A409_9BURK</name>
<evidence type="ECO:0000259" key="2">
    <source>
        <dbReference type="Pfam" id="PF08308"/>
    </source>
</evidence>
<evidence type="ECO:0000256" key="1">
    <source>
        <dbReference type="SAM" id="SignalP"/>
    </source>
</evidence>
<dbReference type="Proteomes" id="UP000198781">
    <property type="component" value="Unassembled WGS sequence"/>
</dbReference>
<organism evidence="3 4">
    <name type="scientific">Paracidovorax valerianellae</name>
    <dbReference type="NCBI Taxonomy" id="187868"/>
    <lineage>
        <taxon>Bacteria</taxon>
        <taxon>Pseudomonadati</taxon>
        <taxon>Pseudomonadota</taxon>
        <taxon>Betaproteobacteria</taxon>
        <taxon>Burkholderiales</taxon>
        <taxon>Comamonadaceae</taxon>
        <taxon>Paracidovorax</taxon>
    </lineage>
</organism>
<feature type="domain" description="PEGA" evidence="2">
    <location>
        <begin position="212"/>
        <end position="265"/>
    </location>
</feature>
<proteinExistence type="predicted"/>
<feature type="chain" id="PRO_5011534596" evidence="1">
    <location>
        <begin position="28"/>
        <end position="270"/>
    </location>
</feature>
<dbReference type="InterPro" id="IPR013229">
    <property type="entry name" value="PEGA"/>
</dbReference>
<evidence type="ECO:0000313" key="4">
    <source>
        <dbReference type="Proteomes" id="UP000198781"/>
    </source>
</evidence>
<accession>A0A1G7A409</accession>
<dbReference type="STRING" id="187868.SAMN05192589_11251"/>
<protein>
    <submittedName>
        <fullName evidence="3">PEGA domain-containing protein</fullName>
    </submittedName>
</protein>
<dbReference type="OrthoDB" id="8590585at2"/>
<dbReference type="SUPFAM" id="SSF48452">
    <property type="entry name" value="TPR-like"/>
    <property type="match status" value="1"/>
</dbReference>